<dbReference type="SUPFAM" id="SSF103473">
    <property type="entry name" value="MFS general substrate transporter"/>
    <property type="match status" value="1"/>
</dbReference>
<comment type="similarity">
    <text evidence="2 7">Belongs to the major facilitator superfamily. Sugar transporter (TC 2.A.1.1) family.</text>
</comment>
<dbReference type="PANTHER" id="PTHR48020:SF49">
    <property type="entry name" value="SUGAR TRANSPORTER"/>
    <property type="match status" value="1"/>
</dbReference>
<dbReference type="PRINTS" id="PR00171">
    <property type="entry name" value="SUGRTRNSPORT"/>
</dbReference>
<dbReference type="InterPro" id="IPR005829">
    <property type="entry name" value="Sugar_transporter_CS"/>
</dbReference>
<feature type="transmembrane region" description="Helical" evidence="8">
    <location>
        <begin position="82"/>
        <end position="100"/>
    </location>
</feature>
<keyword evidence="6 8" id="KW-0472">Membrane</keyword>
<evidence type="ECO:0000256" key="6">
    <source>
        <dbReference type="ARBA" id="ARBA00023136"/>
    </source>
</evidence>
<evidence type="ECO:0000259" key="9">
    <source>
        <dbReference type="PROSITE" id="PS50850"/>
    </source>
</evidence>
<feature type="transmembrane region" description="Helical" evidence="8">
    <location>
        <begin position="12"/>
        <end position="38"/>
    </location>
</feature>
<feature type="transmembrane region" description="Helical" evidence="8">
    <location>
        <begin position="304"/>
        <end position="324"/>
    </location>
</feature>
<dbReference type="OrthoDB" id="1916261at2759"/>
<protein>
    <recommendedName>
        <fullName evidence="9">Major facilitator superfamily (MFS) profile domain-containing protein</fullName>
    </recommendedName>
</protein>
<comment type="subcellular location">
    <subcellularLocation>
        <location evidence="1">Membrane</location>
        <topology evidence="1">Multi-pass membrane protein</topology>
    </subcellularLocation>
</comment>
<evidence type="ECO:0000256" key="5">
    <source>
        <dbReference type="ARBA" id="ARBA00022989"/>
    </source>
</evidence>
<sequence length="501" mass="53708">MTSGLKFQTWFSVLLTTLSAMLMGYDVGIISGAILFIVEEMKLSVWKEEMIIGSLNVVAAFSAIAAGFFANRYGRKRTLEMAAFVFFAGAVLLAAAPGFICLMAGRVLTGVGVGFAMMIAPLYSAEISPAKIRGFLVSFTEIFVDVGIVLGYIFGFAFQFLNPAYNWRLMLGVSGIPAVVLFFGTAMALPESPRWLVMQGFYEEALEVLERTVCAEGGDAKEKLAEIMNANEVESEKSAGCSDDGRDRRPFNPTNIFRSQACRGLAKTYVAAIGVNFIQQATGIEATVYYSPMIFKVAGVHSRLGMLGATLCVGVVKLGFVLVATSTLDRIGRKTLLIASSIGMIASLLVICATFKINGINIDASSSSANLHDNNVALITVVSICAYVAFFSIGWGPIAYVFSAEIFPLKHRSKALGCSMFVNRIVSGAVAFSFLTISQAITLTGTFSVFCVVTVISIIFTVFLIPETKGKSLEELAEECATVPTPPRSSTSSDINCPLLS</sequence>
<keyword evidence="4 8" id="KW-0812">Transmembrane</keyword>
<evidence type="ECO:0000256" key="7">
    <source>
        <dbReference type="RuleBase" id="RU003346"/>
    </source>
</evidence>
<evidence type="ECO:0000256" key="8">
    <source>
        <dbReference type="SAM" id="Phobius"/>
    </source>
</evidence>
<dbReference type="PROSITE" id="PS00217">
    <property type="entry name" value="SUGAR_TRANSPORT_2"/>
    <property type="match status" value="1"/>
</dbReference>
<comment type="caution">
    <text evidence="10">The sequence shown here is derived from an EMBL/GenBank/DDBJ whole genome shotgun (WGS) entry which is preliminary data.</text>
</comment>
<proteinExistence type="inferred from homology"/>
<feature type="transmembrane region" description="Helical" evidence="8">
    <location>
        <begin position="106"/>
        <end position="123"/>
    </location>
</feature>
<dbReference type="InterPro" id="IPR036259">
    <property type="entry name" value="MFS_trans_sf"/>
</dbReference>
<feature type="transmembrane region" description="Helical" evidence="8">
    <location>
        <begin position="167"/>
        <end position="189"/>
    </location>
</feature>
<dbReference type="InterPro" id="IPR005828">
    <property type="entry name" value="MFS_sugar_transport-like"/>
</dbReference>
<dbReference type="Pfam" id="PF00083">
    <property type="entry name" value="Sugar_tr"/>
    <property type="match status" value="1"/>
</dbReference>
<dbReference type="PANTHER" id="PTHR48020">
    <property type="entry name" value="PROTON MYO-INOSITOL COTRANSPORTER"/>
    <property type="match status" value="1"/>
</dbReference>
<gene>
    <name evidence="10" type="ORF">KP509_26G055200</name>
</gene>
<feature type="transmembrane region" description="Helical" evidence="8">
    <location>
        <begin position="377"/>
        <end position="400"/>
    </location>
</feature>
<dbReference type="PROSITE" id="PS50850">
    <property type="entry name" value="MFS"/>
    <property type="match status" value="1"/>
</dbReference>
<organism evidence="10 11">
    <name type="scientific">Ceratopteris richardii</name>
    <name type="common">Triangle waterfern</name>
    <dbReference type="NCBI Taxonomy" id="49495"/>
    <lineage>
        <taxon>Eukaryota</taxon>
        <taxon>Viridiplantae</taxon>
        <taxon>Streptophyta</taxon>
        <taxon>Embryophyta</taxon>
        <taxon>Tracheophyta</taxon>
        <taxon>Polypodiopsida</taxon>
        <taxon>Polypodiidae</taxon>
        <taxon>Polypodiales</taxon>
        <taxon>Pteridineae</taxon>
        <taxon>Pteridaceae</taxon>
        <taxon>Parkerioideae</taxon>
        <taxon>Ceratopteris</taxon>
    </lineage>
</organism>
<dbReference type="Proteomes" id="UP000825935">
    <property type="component" value="Chromosome 26"/>
</dbReference>
<evidence type="ECO:0000256" key="2">
    <source>
        <dbReference type="ARBA" id="ARBA00010992"/>
    </source>
</evidence>
<feature type="transmembrane region" description="Helical" evidence="8">
    <location>
        <begin position="447"/>
        <end position="465"/>
    </location>
</feature>
<dbReference type="Gene3D" id="1.20.1250.20">
    <property type="entry name" value="MFS general substrate transporter like domains"/>
    <property type="match status" value="1"/>
</dbReference>
<feature type="domain" description="Major facilitator superfamily (MFS) profile" evidence="9">
    <location>
        <begin position="12"/>
        <end position="469"/>
    </location>
</feature>
<feature type="transmembrane region" description="Helical" evidence="8">
    <location>
        <begin position="336"/>
        <end position="357"/>
    </location>
</feature>
<evidence type="ECO:0000313" key="11">
    <source>
        <dbReference type="Proteomes" id="UP000825935"/>
    </source>
</evidence>
<dbReference type="AlphaFoldDB" id="A0A8T2RKV7"/>
<dbReference type="InterPro" id="IPR020846">
    <property type="entry name" value="MFS_dom"/>
</dbReference>
<dbReference type="GO" id="GO:0016020">
    <property type="term" value="C:membrane"/>
    <property type="evidence" value="ECO:0007669"/>
    <property type="project" value="UniProtKB-SubCell"/>
</dbReference>
<feature type="transmembrane region" description="Helical" evidence="8">
    <location>
        <begin position="50"/>
        <end position="70"/>
    </location>
</feature>
<evidence type="ECO:0000256" key="3">
    <source>
        <dbReference type="ARBA" id="ARBA00022448"/>
    </source>
</evidence>
<reference evidence="10" key="1">
    <citation type="submission" date="2021-08" db="EMBL/GenBank/DDBJ databases">
        <title>WGS assembly of Ceratopteris richardii.</title>
        <authorList>
            <person name="Marchant D.B."/>
            <person name="Chen G."/>
            <person name="Jenkins J."/>
            <person name="Shu S."/>
            <person name="Leebens-Mack J."/>
            <person name="Grimwood J."/>
            <person name="Schmutz J."/>
            <person name="Soltis P."/>
            <person name="Soltis D."/>
            <person name="Chen Z.-H."/>
        </authorList>
    </citation>
    <scope>NUCLEOTIDE SEQUENCE</scope>
    <source>
        <strain evidence="10">Whitten #5841</strain>
        <tissue evidence="10">Leaf</tissue>
    </source>
</reference>
<feature type="transmembrane region" description="Helical" evidence="8">
    <location>
        <begin position="268"/>
        <end position="292"/>
    </location>
</feature>
<keyword evidence="5 8" id="KW-1133">Transmembrane helix</keyword>
<dbReference type="InterPro" id="IPR003663">
    <property type="entry name" value="Sugar/inositol_transpt"/>
</dbReference>
<dbReference type="NCBIfam" id="TIGR00879">
    <property type="entry name" value="SP"/>
    <property type="match status" value="1"/>
</dbReference>
<dbReference type="OMA" id="CCMIVAT"/>
<dbReference type="InterPro" id="IPR050814">
    <property type="entry name" value="Myo-inositol_Transporter"/>
</dbReference>
<evidence type="ECO:0000256" key="1">
    <source>
        <dbReference type="ARBA" id="ARBA00004141"/>
    </source>
</evidence>
<feature type="transmembrane region" description="Helical" evidence="8">
    <location>
        <begin position="135"/>
        <end position="161"/>
    </location>
</feature>
<keyword evidence="3 7" id="KW-0813">Transport</keyword>
<name>A0A8T2RKV7_CERRI</name>
<evidence type="ECO:0000256" key="4">
    <source>
        <dbReference type="ARBA" id="ARBA00022692"/>
    </source>
</evidence>
<feature type="transmembrane region" description="Helical" evidence="8">
    <location>
        <begin position="421"/>
        <end position="441"/>
    </location>
</feature>
<evidence type="ECO:0000313" key="10">
    <source>
        <dbReference type="EMBL" id="KAH7297132.1"/>
    </source>
</evidence>
<dbReference type="EMBL" id="CM035431">
    <property type="protein sequence ID" value="KAH7297132.1"/>
    <property type="molecule type" value="Genomic_DNA"/>
</dbReference>
<accession>A0A8T2RKV7</accession>
<dbReference type="GO" id="GO:0022857">
    <property type="term" value="F:transmembrane transporter activity"/>
    <property type="evidence" value="ECO:0007669"/>
    <property type="project" value="InterPro"/>
</dbReference>
<keyword evidence="11" id="KW-1185">Reference proteome</keyword>